<evidence type="ECO:0000313" key="3">
    <source>
        <dbReference type="Proteomes" id="UP000053797"/>
    </source>
</evidence>
<protein>
    <recommendedName>
        <fullName evidence="1">NadR/Ttd14 AAA domain-containing protein</fullName>
    </recommendedName>
</protein>
<dbReference type="AlphaFoldDB" id="A0A0V8GHL8"/>
<organism evidence="2 3">
    <name type="scientific">Exiguobacterium indicum</name>
    <dbReference type="NCBI Taxonomy" id="296995"/>
    <lineage>
        <taxon>Bacteria</taxon>
        <taxon>Bacillati</taxon>
        <taxon>Bacillota</taxon>
        <taxon>Bacilli</taxon>
        <taxon>Bacillales</taxon>
        <taxon>Bacillales Family XII. Incertae Sedis</taxon>
        <taxon>Exiguobacterium</taxon>
    </lineage>
</organism>
<comment type="caution">
    <text evidence="2">The sequence shown here is derived from an EMBL/GenBank/DDBJ whole genome shotgun (WGS) entry which is preliminary data.</text>
</comment>
<proteinExistence type="predicted"/>
<accession>A0A0V8GHL8</accession>
<dbReference type="Pfam" id="PF13521">
    <property type="entry name" value="AAA_28"/>
    <property type="match status" value="1"/>
</dbReference>
<dbReference type="SUPFAM" id="SSF52540">
    <property type="entry name" value="P-loop containing nucleoside triphosphate hydrolases"/>
    <property type="match status" value="1"/>
</dbReference>
<sequence>MRTILSIQGGMASGKTTLARALEDAYPELHVYYENPYPIVQKRKELGLDIRTEDGFVENQRLFIQAEIERFRHFPDGHIILDRGPEDLEFYTLHYPQIHGHDWDMEFRLKTELEALRSCRSDQILYLQAPDHLLQERRDADQERTRQSFEQHQPLWALEEKWYEQFSVYPIDTTAKTSEQVRQTAMQLLAFEKFI</sequence>
<name>A0A0V8GHL8_9BACL</name>
<evidence type="ECO:0000259" key="1">
    <source>
        <dbReference type="Pfam" id="PF13521"/>
    </source>
</evidence>
<gene>
    <name evidence="2" type="ORF">AS033_09610</name>
</gene>
<dbReference type="InterPro" id="IPR027417">
    <property type="entry name" value="P-loop_NTPase"/>
</dbReference>
<dbReference type="Proteomes" id="UP000053797">
    <property type="component" value="Unassembled WGS sequence"/>
</dbReference>
<dbReference type="Gene3D" id="3.40.50.300">
    <property type="entry name" value="P-loop containing nucleotide triphosphate hydrolases"/>
    <property type="match status" value="1"/>
</dbReference>
<feature type="domain" description="NadR/Ttd14 AAA" evidence="1">
    <location>
        <begin position="7"/>
        <end position="168"/>
    </location>
</feature>
<dbReference type="EMBL" id="LNQL01000002">
    <property type="protein sequence ID" value="KSU49606.1"/>
    <property type="molecule type" value="Genomic_DNA"/>
</dbReference>
<dbReference type="OrthoDB" id="2043595at2"/>
<dbReference type="InterPro" id="IPR038727">
    <property type="entry name" value="NadR/Ttd14_AAA_dom"/>
</dbReference>
<evidence type="ECO:0000313" key="2">
    <source>
        <dbReference type="EMBL" id="KSU49606.1"/>
    </source>
</evidence>
<dbReference type="RefSeq" id="WP_058265337.1">
    <property type="nucleotide sequence ID" value="NZ_FMYN01000002.1"/>
</dbReference>
<reference evidence="2 3" key="1">
    <citation type="journal article" date="2015" name="Int. J. Syst. Evol. Microbiol.">
        <title>Exiguobacterium enclense sp. nov., isolated from sediment.</title>
        <authorList>
            <person name="Dastager S.G."/>
            <person name="Mawlankar R."/>
            <person name="Sonalkar V.V."/>
            <person name="Thorat M.N."/>
            <person name="Mual P."/>
            <person name="Verma A."/>
            <person name="Krishnamurthi S."/>
            <person name="Tang S.K."/>
            <person name="Li W.J."/>
        </authorList>
    </citation>
    <scope>NUCLEOTIDE SEQUENCE [LARGE SCALE GENOMIC DNA]</scope>
    <source>
        <strain evidence="2 3">NIO-1109</strain>
    </source>
</reference>